<dbReference type="STRING" id="62062.ENSHHUP00000050550"/>
<dbReference type="PANTHER" id="PTHR10829:SF1">
    <property type="entry name" value="DREBRIN"/>
    <property type="match status" value="1"/>
</dbReference>
<dbReference type="GO" id="GO:0030427">
    <property type="term" value="C:site of polarized growth"/>
    <property type="evidence" value="ECO:0007669"/>
    <property type="project" value="TreeGrafter"/>
</dbReference>
<dbReference type="GO" id="GO:0051015">
    <property type="term" value="F:actin filament binding"/>
    <property type="evidence" value="ECO:0007669"/>
    <property type="project" value="TreeGrafter"/>
</dbReference>
<dbReference type="InterPro" id="IPR002108">
    <property type="entry name" value="ADF-H"/>
</dbReference>
<feature type="domain" description="ADF-H" evidence="1">
    <location>
        <begin position="2"/>
        <end position="108"/>
    </location>
</feature>
<dbReference type="AlphaFoldDB" id="A0A4W5NMN3"/>
<accession>A0A4W5NMN3</accession>
<dbReference type="GO" id="GO:0030027">
    <property type="term" value="C:lamellipodium"/>
    <property type="evidence" value="ECO:0007669"/>
    <property type="project" value="TreeGrafter"/>
</dbReference>
<dbReference type="GO" id="GO:0030864">
    <property type="term" value="C:cortical actin cytoskeleton"/>
    <property type="evidence" value="ECO:0007669"/>
    <property type="project" value="TreeGrafter"/>
</dbReference>
<dbReference type="GeneTree" id="ENSGT00940000159431"/>
<dbReference type="GO" id="GO:0061003">
    <property type="term" value="P:positive regulation of dendritic spine morphogenesis"/>
    <property type="evidence" value="ECO:0007669"/>
    <property type="project" value="TreeGrafter"/>
</dbReference>
<dbReference type="GO" id="GO:0045773">
    <property type="term" value="P:positive regulation of axon extension"/>
    <property type="evidence" value="ECO:0007669"/>
    <property type="project" value="TreeGrafter"/>
</dbReference>
<keyword evidence="3" id="KW-1185">Reference proteome</keyword>
<evidence type="ECO:0000313" key="3">
    <source>
        <dbReference type="Proteomes" id="UP000314982"/>
    </source>
</evidence>
<proteinExistence type="predicted"/>
<dbReference type="GO" id="GO:0098974">
    <property type="term" value="P:postsynaptic actin cytoskeleton organization"/>
    <property type="evidence" value="ECO:0007669"/>
    <property type="project" value="TreeGrafter"/>
</dbReference>
<reference evidence="2" key="3">
    <citation type="submission" date="2025-09" db="UniProtKB">
        <authorList>
            <consortium name="Ensembl"/>
        </authorList>
    </citation>
    <scope>IDENTIFICATION</scope>
</reference>
<protein>
    <recommendedName>
        <fullName evidence="1">ADF-H domain-containing protein</fullName>
    </recommendedName>
</protein>
<dbReference type="GO" id="GO:0045211">
    <property type="term" value="C:postsynaptic membrane"/>
    <property type="evidence" value="ECO:0007669"/>
    <property type="project" value="TreeGrafter"/>
</dbReference>
<dbReference type="GO" id="GO:0048812">
    <property type="term" value="P:neuron projection morphogenesis"/>
    <property type="evidence" value="ECO:0007669"/>
    <property type="project" value="TreeGrafter"/>
</dbReference>
<dbReference type="PROSITE" id="PS51263">
    <property type="entry name" value="ADF_H"/>
    <property type="match status" value="1"/>
</dbReference>
<sequence>MAVNLGKNRLALLTAYQDVINETSSTDWALYSYEGNSNDLTLASSGAGGLPEITVTFDNGRVMYGFCSLKEPTAALPRYVLINWVRLCVCVHVCMRVHVCVSTVYVCL</sequence>
<dbReference type="Pfam" id="PF00241">
    <property type="entry name" value="Cofilin_ADF"/>
    <property type="match status" value="1"/>
</dbReference>
<evidence type="ECO:0000259" key="1">
    <source>
        <dbReference type="PROSITE" id="PS51263"/>
    </source>
</evidence>
<dbReference type="GO" id="GO:0005884">
    <property type="term" value="C:actin filament"/>
    <property type="evidence" value="ECO:0007669"/>
    <property type="project" value="TreeGrafter"/>
</dbReference>
<organism evidence="2 3">
    <name type="scientific">Hucho hucho</name>
    <name type="common">huchen</name>
    <dbReference type="NCBI Taxonomy" id="62062"/>
    <lineage>
        <taxon>Eukaryota</taxon>
        <taxon>Metazoa</taxon>
        <taxon>Chordata</taxon>
        <taxon>Craniata</taxon>
        <taxon>Vertebrata</taxon>
        <taxon>Euteleostomi</taxon>
        <taxon>Actinopterygii</taxon>
        <taxon>Neopterygii</taxon>
        <taxon>Teleostei</taxon>
        <taxon>Protacanthopterygii</taxon>
        <taxon>Salmoniformes</taxon>
        <taxon>Salmonidae</taxon>
        <taxon>Salmoninae</taxon>
        <taxon>Hucho</taxon>
    </lineage>
</organism>
<dbReference type="GO" id="GO:0030833">
    <property type="term" value="P:regulation of actin filament polymerization"/>
    <property type="evidence" value="ECO:0007669"/>
    <property type="project" value="TreeGrafter"/>
</dbReference>
<dbReference type="Ensembl" id="ENSHHUT00000052350.1">
    <property type="protein sequence ID" value="ENSHHUP00000050550.1"/>
    <property type="gene ID" value="ENSHHUG00000030502.1"/>
</dbReference>
<evidence type="ECO:0000313" key="2">
    <source>
        <dbReference type="Ensembl" id="ENSHHUP00000050550.1"/>
    </source>
</evidence>
<reference evidence="3" key="1">
    <citation type="submission" date="2018-06" db="EMBL/GenBank/DDBJ databases">
        <title>Genome assembly of Danube salmon.</title>
        <authorList>
            <person name="Macqueen D.J."/>
            <person name="Gundappa M.K."/>
        </authorList>
    </citation>
    <scope>NUCLEOTIDE SEQUENCE [LARGE SCALE GENOMIC DNA]</scope>
</reference>
<dbReference type="GO" id="GO:0014069">
    <property type="term" value="C:postsynaptic density"/>
    <property type="evidence" value="ECO:0007669"/>
    <property type="project" value="TreeGrafter"/>
</dbReference>
<dbReference type="Gene3D" id="3.40.20.10">
    <property type="entry name" value="Severin"/>
    <property type="match status" value="1"/>
</dbReference>
<dbReference type="Proteomes" id="UP000314982">
    <property type="component" value="Unassembled WGS sequence"/>
</dbReference>
<dbReference type="PANTHER" id="PTHR10829">
    <property type="entry name" value="CORTACTIN AND DREBRIN"/>
    <property type="match status" value="1"/>
</dbReference>
<dbReference type="InterPro" id="IPR029006">
    <property type="entry name" value="ADF-H/Gelsolin-like_dom_sf"/>
</dbReference>
<dbReference type="SUPFAM" id="SSF55753">
    <property type="entry name" value="Actin depolymerizing proteins"/>
    <property type="match status" value="1"/>
</dbReference>
<name>A0A4W5NMN3_9TELE</name>
<dbReference type="GO" id="GO:0030425">
    <property type="term" value="C:dendrite"/>
    <property type="evidence" value="ECO:0007669"/>
    <property type="project" value="TreeGrafter"/>
</dbReference>
<reference evidence="2" key="2">
    <citation type="submission" date="2025-08" db="UniProtKB">
        <authorList>
            <consortium name="Ensembl"/>
        </authorList>
    </citation>
    <scope>IDENTIFICATION</scope>
</reference>